<dbReference type="AlphaFoldDB" id="I2C2J6"/>
<name>I2C2J6_BACAY</name>
<dbReference type="Proteomes" id="UP000002878">
    <property type="component" value="Chromosome"/>
</dbReference>
<evidence type="ECO:0000313" key="2">
    <source>
        <dbReference type="Proteomes" id="UP000002878"/>
    </source>
</evidence>
<accession>I2C2J6</accession>
<evidence type="ECO:0000313" key="1">
    <source>
        <dbReference type="EMBL" id="AFJ60870.1"/>
    </source>
</evidence>
<dbReference type="EMBL" id="CP003332">
    <property type="protein sequence ID" value="AFJ60870.1"/>
    <property type="molecule type" value="Genomic_DNA"/>
</dbReference>
<organism evidence="1 2">
    <name type="scientific">Bacillus amyloliquefaciens (strain Y2)</name>
    <name type="common">Bacillus amyloliquefaciens subsp. plantarum (strain B9601-Y2)</name>
    <dbReference type="NCBI Taxonomy" id="1155777"/>
    <lineage>
        <taxon>Bacteria</taxon>
        <taxon>Bacillati</taxon>
        <taxon>Bacillota</taxon>
        <taxon>Bacilli</taxon>
        <taxon>Bacillales</taxon>
        <taxon>Bacillaceae</taxon>
        <taxon>Bacillus</taxon>
        <taxon>Bacillus amyloliquefaciens group</taxon>
    </lineage>
</organism>
<sequence length="55" mass="6528">MEILYPNRLQHEKRQYSALIKTFISSSYLKISFIHVSDLCEPQTICFSLESIYKN</sequence>
<reference evidence="1 2" key="1">
    <citation type="journal article" date="2012" name="J. Biotechnol.">
        <title>Genome sequence of the plant growth promoting strain Bacillus amyloliquefaciens subsp. plantarum B9601-Y2 and expression of mersacidin and other secondary metabolites.</title>
        <authorList>
            <person name="He P."/>
            <person name="Hao K."/>
            <person name="Blom J."/>
            <person name="Ruckert C."/>
            <person name="Vater J."/>
            <person name="Mao Z."/>
            <person name="Wu Y."/>
            <person name="Hou M."/>
            <person name="He P."/>
            <person name="He Y."/>
            <person name="Borriss R."/>
        </authorList>
    </citation>
    <scope>NUCLEOTIDE SEQUENCE [LARGE SCALE GENOMIC DNA]</scope>
    <source>
        <strain evidence="1">Y2</strain>
    </source>
</reference>
<proteinExistence type="predicted"/>
<gene>
    <name evidence="1" type="ORF">MUS_0820</name>
</gene>
<protein>
    <submittedName>
        <fullName evidence="1">Uncharacterized protein</fullName>
    </submittedName>
</protein>
<dbReference type="KEGG" id="bqy:MUS_0820"/>
<dbReference type="HOGENOM" id="CLU_3021976_0_0_9"/>